<dbReference type="PANTHER" id="PTHR36766">
    <property type="entry name" value="PLANT BROAD-SPECTRUM MILDEW RESISTANCE PROTEIN RPW8"/>
    <property type="match status" value="1"/>
</dbReference>
<feature type="domain" description="Disease resistance N-terminal" evidence="7">
    <location>
        <begin position="27"/>
        <end position="93"/>
    </location>
</feature>
<evidence type="ECO:0000256" key="5">
    <source>
        <dbReference type="ARBA" id="ARBA00022840"/>
    </source>
</evidence>
<dbReference type="Pfam" id="PF18052">
    <property type="entry name" value="Rx_N"/>
    <property type="match status" value="1"/>
</dbReference>
<reference evidence="10" key="1">
    <citation type="submission" date="2021-01" db="UniProtKB">
        <authorList>
            <consortium name="EnsemblPlants"/>
        </authorList>
    </citation>
    <scope>IDENTIFICATION</scope>
</reference>
<dbReference type="Gene3D" id="1.10.10.10">
    <property type="entry name" value="Winged helix-like DNA-binding domain superfamily/Winged helix DNA-binding domain"/>
    <property type="match status" value="1"/>
</dbReference>
<accession>A0A7N0TXX9</accession>
<evidence type="ECO:0000256" key="4">
    <source>
        <dbReference type="ARBA" id="ARBA00022821"/>
    </source>
</evidence>
<dbReference type="Pfam" id="PF00931">
    <property type="entry name" value="NB-ARC"/>
    <property type="match status" value="1"/>
</dbReference>
<dbReference type="PANTHER" id="PTHR36766:SF40">
    <property type="entry name" value="DISEASE RESISTANCE PROTEIN RGA3"/>
    <property type="match status" value="1"/>
</dbReference>
<proteinExistence type="predicted"/>
<evidence type="ECO:0000256" key="1">
    <source>
        <dbReference type="ARBA" id="ARBA00022614"/>
    </source>
</evidence>
<dbReference type="InterPro" id="IPR058922">
    <property type="entry name" value="WHD_DRP"/>
</dbReference>
<keyword evidence="4" id="KW-0611">Plant defense</keyword>
<keyword evidence="11" id="KW-1185">Reference proteome</keyword>
<protein>
    <submittedName>
        <fullName evidence="10">Uncharacterized protein</fullName>
    </submittedName>
</protein>
<organism evidence="10 11">
    <name type="scientific">Kalanchoe fedtschenkoi</name>
    <name type="common">Lavender scallops</name>
    <name type="synonym">South American air plant</name>
    <dbReference type="NCBI Taxonomy" id="63787"/>
    <lineage>
        <taxon>Eukaryota</taxon>
        <taxon>Viridiplantae</taxon>
        <taxon>Streptophyta</taxon>
        <taxon>Embryophyta</taxon>
        <taxon>Tracheophyta</taxon>
        <taxon>Spermatophyta</taxon>
        <taxon>Magnoliopsida</taxon>
        <taxon>eudicotyledons</taxon>
        <taxon>Gunneridae</taxon>
        <taxon>Pentapetalae</taxon>
        <taxon>Saxifragales</taxon>
        <taxon>Crassulaceae</taxon>
        <taxon>Kalanchoe</taxon>
    </lineage>
</organism>
<sequence>MSGAEQAVLSAAGKLLFTQGAYDFFFKWKLDDSLLQRLESQVKETKRVLKVAETRQIQDDSIGDEWLKKARFAICDAEDVLDKIETDVQKEKYRAGDSPGYGYAVEEKLRYKGKDVGRSLHPFKKTREAEMKEIILKLESITKDSAVSSLSKESTADLAAIREARGKPTSSVNDTIAICGRSEDKKNIMKLLESRDGADDALRVIPIVGLGGVGKTTLANTVFKECRSSTPAMFDVSAWACLSDEFKVVDVIKSILEFIIGEKPKSDGLDSLQQKLKEQLKGKKFLLVLDDMWSNDISSKDSRKWDELRTPFLVGKPGSRIIVTTRSKDVAKTVTSVRGVFCQLNIMLEDESWSLFQSVAFPDGGKSPSEILEKIGRGIVDKCKGLPLAISMIGGLLRSYGGDVKKWKNVLISEVWRIDVADCKILPSLWLSYYHLPKDIQQCFAYISLFPKDYKFKMEEMVMLWVAEGFIERTPTIEQQEDVARGYFDHLLLNFFIQESSTDPLQFVLHDLVHDLAEYVSRGLCVNWGDINLESRRLCYNQGEDEMLLYNLKVQKLTRLRTFLPTVNPCEGLYLDKKILSDILSDFKLLRVLSLEGYPISVLPVSVGDMKLLRYMNISKTDIECLPQKICRLYNLQFLIIRDCRKLKRLPAEIVDLVNLRYLNVDGTKLEEMPDGIGRLKSLQMLPKLVMGEDKSKQMMELKDLISLHGKLQISGLNNITDKEHVVAAEFGKKEHLEELVLDWGWIDERDTTLDERVLDAIRAHENLKELNVSCYGGKRLSTWIVGMTPSYNIMLRSLCISDCSNLETLPPLGNLPGLMNFTIIGCDCIKSLGVEFYGGSSMPFPALEILEIKDMEELETWSFSGGDERVFPSLKELRIIRCLMLTEIQSFGILRLLKELSIVGLWRIQLLDERFYGNDGCDVVFPALEKCEIRDMYALKIWSLPGRNRRGFPFLKELIIQNCLELMTFPICFPSLTILEIDGCDKLFGSEMCGGPSLGNLPALKDLTIKGLDCLESLNEGFYGDDSSNASIFPALEKLEISEMPRLKTWCFPGGDRHRAFSSLKELHIKKCPQITKIPFCFPCLNRLGIRVCDNLTEIEMFGGEDGSDSTTYGASLLIIDFFYCPKLEEIPKSFANLMNVECTRCNKLASLPRLQHVQYLSLDSVSESMSLKAAIRDSTYLKELGIMIDSRNVAAELLNLDLNCLTSLKRLYLTILDRDYEKTGWELDDQVSKWLPPNLSHLLFFGWNLQISAKILTRLVIAPITSLEFYLCLNLEPFPDVELPSTLQCIKFENCDDLKTISDRFLNGCSNSLKELIIKNCDNLVCLPRSLSIFQSFQTLHLSQCSAFESLPDGFHNATTLRTLSLEKCLKLVVLEECGFPTSLTHLTIKNCLQMKAVSNLRLTKLTSLTHLELEEFPETTRLEAGCLPESIEELTITNFPHLESLSGLLPTLLNLRRIKVDKCPLVNQKPQSKMHKLIPHQFKSWTTDMHTDTRDTDSETG</sequence>
<dbReference type="Pfam" id="PF23559">
    <property type="entry name" value="WHD_DRP"/>
    <property type="match status" value="1"/>
</dbReference>
<keyword evidence="1" id="KW-0433">Leucine-rich repeat</keyword>
<dbReference type="Gene3D" id="3.40.50.300">
    <property type="entry name" value="P-loop containing nucleotide triphosphate hydrolases"/>
    <property type="match status" value="1"/>
</dbReference>
<dbReference type="Gramene" id="Kaladp0048s0207.1.v1.1">
    <property type="protein sequence ID" value="Kaladp0048s0207.1.v1.1.CDS.1"/>
    <property type="gene ID" value="Kaladp0048s0207.v1.1"/>
</dbReference>
<dbReference type="EnsemblPlants" id="Kaladp0048s0207.1.v1.1">
    <property type="protein sequence ID" value="Kaladp0048s0207.1.v1.1.CDS.1"/>
    <property type="gene ID" value="Kaladp0048s0207.v1.1"/>
</dbReference>
<dbReference type="Gene3D" id="1.20.5.4130">
    <property type="match status" value="1"/>
</dbReference>
<evidence type="ECO:0000256" key="3">
    <source>
        <dbReference type="ARBA" id="ARBA00022741"/>
    </source>
</evidence>
<dbReference type="Pfam" id="PF25019">
    <property type="entry name" value="LRR_R13L1-DRL21"/>
    <property type="match status" value="1"/>
</dbReference>
<keyword evidence="2" id="KW-0677">Repeat</keyword>
<dbReference type="OMA" id="WHRICHI"/>
<feature type="domain" description="NB-ARC" evidence="6">
    <location>
        <begin position="187"/>
        <end position="362"/>
    </location>
</feature>
<dbReference type="GO" id="GO:0006952">
    <property type="term" value="P:defense response"/>
    <property type="evidence" value="ECO:0007669"/>
    <property type="project" value="UniProtKB-KW"/>
</dbReference>
<keyword evidence="3" id="KW-0547">Nucleotide-binding</keyword>
<dbReference type="GO" id="GO:0051707">
    <property type="term" value="P:response to other organism"/>
    <property type="evidence" value="ECO:0007669"/>
    <property type="project" value="UniProtKB-ARBA"/>
</dbReference>
<dbReference type="InterPro" id="IPR032675">
    <property type="entry name" value="LRR_dom_sf"/>
</dbReference>
<dbReference type="PRINTS" id="PR00364">
    <property type="entry name" value="DISEASERSIST"/>
</dbReference>
<name>A0A7N0TXX9_KALFE</name>
<dbReference type="InterPro" id="IPR036388">
    <property type="entry name" value="WH-like_DNA-bd_sf"/>
</dbReference>
<dbReference type="InterPro" id="IPR041118">
    <property type="entry name" value="Rx_N"/>
</dbReference>
<dbReference type="Gene3D" id="1.10.8.430">
    <property type="entry name" value="Helical domain of apoptotic protease-activating factors"/>
    <property type="match status" value="1"/>
</dbReference>
<dbReference type="Gene3D" id="3.80.10.10">
    <property type="entry name" value="Ribonuclease Inhibitor"/>
    <property type="match status" value="4"/>
</dbReference>
<keyword evidence="5" id="KW-0067">ATP-binding</keyword>
<evidence type="ECO:0000259" key="8">
    <source>
        <dbReference type="Pfam" id="PF23559"/>
    </source>
</evidence>
<dbReference type="GO" id="GO:0043531">
    <property type="term" value="F:ADP binding"/>
    <property type="evidence" value="ECO:0007669"/>
    <property type="project" value="InterPro"/>
</dbReference>
<dbReference type="SUPFAM" id="SSF52058">
    <property type="entry name" value="L domain-like"/>
    <property type="match status" value="3"/>
</dbReference>
<dbReference type="InterPro" id="IPR056789">
    <property type="entry name" value="LRR_R13L1-DRL21"/>
</dbReference>
<dbReference type="InterPro" id="IPR042197">
    <property type="entry name" value="Apaf_helical"/>
</dbReference>
<dbReference type="GO" id="GO:0005524">
    <property type="term" value="F:ATP binding"/>
    <property type="evidence" value="ECO:0007669"/>
    <property type="project" value="UniProtKB-KW"/>
</dbReference>
<dbReference type="InterPro" id="IPR027417">
    <property type="entry name" value="P-loop_NTPase"/>
</dbReference>
<dbReference type="SUPFAM" id="SSF52540">
    <property type="entry name" value="P-loop containing nucleoside triphosphate hydrolases"/>
    <property type="match status" value="1"/>
</dbReference>
<evidence type="ECO:0000259" key="9">
    <source>
        <dbReference type="Pfam" id="PF25019"/>
    </source>
</evidence>
<evidence type="ECO:0000259" key="6">
    <source>
        <dbReference type="Pfam" id="PF00931"/>
    </source>
</evidence>
<evidence type="ECO:0000256" key="2">
    <source>
        <dbReference type="ARBA" id="ARBA00022737"/>
    </source>
</evidence>
<dbReference type="Proteomes" id="UP000594263">
    <property type="component" value="Unplaced"/>
</dbReference>
<feature type="domain" description="Disease resistance protein winged helix" evidence="8">
    <location>
        <begin position="449"/>
        <end position="517"/>
    </location>
</feature>
<evidence type="ECO:0000259" key="7">
    <source>
        <dbReference type="Pfam" id="PF18052"/>
    </source>
</evidence>
<feature type="domain" description="R13L1/DRL21-like LRR repeat region" evidence="9">
    <location>
        <begin position="700"/>
        <end position="826"/>
    </location>
</feature>
<dbReference type="InterPro" id="IPR002182">
    <property type="entry name" value="NB-ARC"/>
</dbReference>
<evidence type="ECO:0000313" key="10">
    <source>
        <dbReference type="EnsemblPlants" id="Kaladp0048s0207.1.v1.1.CDS.1"/>
    </source>
</evidence>
<evidence type="ECO:0000313" key="11">
    <source>
        <dbReference type="Proteomes" id="UP000594263"/>
    </source>
</evidence>